<dbReference type="AlphaFoldDB" id="A0A2W0H6Q1"/>
<evidence type="ECO:0000313" key="3">
    <source>
        <dbReference type="Proteomes" id="UP000248066"/>
    </source>
</evidence>
<protein>
    <submittedName>
        <fullName evidence="2">Uncharacterized protein</fullName>
    </submittedName>
</protein>
<sequence length="76" mass="8558">MAATKEEVRNMIDELSEEQVQAVHEYLENLTDTEPMQHSKDAKDDGPQEKDMKTEAGDVSVTDDLAHRDKGPDSEQ</sequence>
<dbReference type="RefSeq" id="WP_110520735.1">
    <property type="nucleotide sequence ID" value="NZ_PDOF01000002.1"/>
</dbReference>
<feature type="compositionally biased region" description="Basic and acidic residues" evidence="1">
    <location>
        <begin position="35"/>
        <end position="56"/>
    </location>
</feature>
<evidence type="ECO:0000256" key="1">
    <source>
        <dbReference type="SAM" id="MobiDB-lite"/>
    </source>
</evidence>
<reference evidence="2 3" key="1">
    <citation type="submission" date="2017-10" db="EMBL/GenBank/DDBJ databases">
        <title>Bacillus sp. nov., a halophilic bacterium isolated from a Yangshapao Lake.</title>
        <authorList>
            <person name="Wang H."/>
        </authorList>
    </citation>
    <scope>NUCLEOTIDE SEQUENCE [LARGE SCALE GENOMIC DNA]</scope>
    <source>
        <strain evidence="2 3">YSP-3</strain>
    </source>
</reference>
<accession>A0A2W0H6Q1</accession>
<organism evidence="2 3">
    <name type="scientific">Alteribacter lacisalsi</name>
    <dbReference type="NCBI Taxonomy" id="2045244"/>
    <lineage>
        <taxon>Bacteria</taxon>
        <taxon>Bacillati</taxon>
        <taxon>Bacillota</taxon>
        <taxon>Bacilli</taxon>
        <taxon>Bacillales</taxon>
        <taxon>Bacillaceae</taxon>
        <taxon>Alteribacter</taxon>
    </lineage>
</organism>
<name>A0A2W0H6Q1_9BACI</name>
<proteinExistence type="predicted"/>
<keyword evidence="3" id="KW-1185">Reference proteome</keyword>
<dbReference type="Proteomes" id="UP000248066">
    <property type="component" value="Unassembled WGS sequence"/>
</dbReference>
<dbReference type="OrthoDB" id="2887571at2"/>
<evidence type="ECO:0000313" key="2">
    <source>
        <dbReference type="EMBL" id="PYZ96797.1"/>
    </source>
</evidence>
<feature type="compositionally biased region" description="Basic and acidic residues" evidence="1">
    <location>
        <begin position="64"/>
        <end position="76"/>
    </location>
</feature>
<comment type="caution">
    <text evidence="2">The sequence shown here is derived from an EMBL/GenBank/DDBJ whole genome shotgun (WGS) entry which is preliminary data.</text>
</comment>
<dbReference type="EMBL" id="PDOF01000002">
    <property type="protein sequence ID" value="PYZ96797.1"/>
    <property type="molecule type" value="Genomic_DNA"/>
</dbReference>
<feature type="region of interest" description="Disordered" evidence="1">
    <location>
        <begin position="27"/>
        <end position="76"/>
    </location>
</feature>
<gene>
    <name evidence="2" type="ORF">CR205_14040</name>
</gene>